<accession>A0ABV9BVA2</accession>
<dbReference type="Pfam" id="PF00656">
    <property type="entry name" value="Peptidase_C14"/>
    <property type="match status" value="1"/>
</dbReference>
<protein>
    <submittedName>
        <fullName evidence="3">Caspase domain-containing protein</fullName>
    </submittedName>
</protein>
<name>A0ABV9BVA2_9ACTN</name>
<dbReference type="InterPro" id="IPR011600">
    <property type="entry name" value="Pept_C14_caspase"/>
</dbReference>
<sequence length="486" mass="54076">MMGLPDPARSRAVIIGVDDYNTLPKLPSVANTVNDLAVRLCDSDLWGLARPQHCKVLLNPPSPEIVLDTIYEAAGGAEDAFVVYFAGHGLVSPRGDLYLALPQSTAGQLYRAVAYEEVRRLLVEECTAPSKVVILDCCYSGRALVGHMGETAEFAAQASVEGTYLMTSSAETKLSWAPEGEKYTAFTGELLQALDEGVPDGPELLDMQTLFWHVRAELKSKSRPEPQQRSRNAGHNIALARNRRGRKPEAGSPVRQPPQSPTSVNHSRENEQSSLPDTSHPRRPEAEDTEVDDSQWIDVIDIREGQPDRRVLRDRLIDPADGEGASTFRSSRANPAPGLSGLILLPLGMAILVAEFTWEYLPTWWPASIMLWLTLTALFLAQFEKVHPNAVHIDSTALYVNRFENWIYFPWVTIESIYLVKGLQGTRLHLRLDPDIERDARVRIFLSGSPLLCPVGRLGFPKAELFTALRRYTPENILDPELRSPR</sequence>
<comment type="caution">
    <text evidence="3">The sequence shown here is derived from an EMBL/GenBank/DDBJ whole genome shotgun (WGS) entry which is preliminary data.</text>
</comment>
<keyword evidence="4" id="KW-1185">Reference proteome</keyword>
<evidence type="ECO:0000256" key="1">
    <source>
        <dbReference type="SAM" id="MobiDB-lite"/>
    </source>
</evidence>
<evidence type="ECO:0000313" key="3">
    <source>
        <dbReference type="EMBL" id="MFC4517979.1"/>
    </source>
</evidence>
<dbReference type="NCBIfam" id="NF047832">
    <property type="entry name" value="caspase_w_EACC1"/>
    <property type="match status" value="1"/>
</dbReference>
<proteinExistence type="predicted"/>
<organism evidence="3 4">
    <name type="scientific">Streptomyces ehimensis</name>
    <dbReference type="NCBI Taxonomy" id="68195"/>
    <lineage>
        <taxon>Bacteria</taxon>
        <taxon>Bacillati</taxon>
        <taxon>Actinomycetota</taxon>
        <taxon>Actinomycetes</taxon>
        <taxon>Kitasatosporales</taxon>
        <taxon>Streptomycetaceae</taxon>
        <taxon>Streptomyces</taxon>
    </lineage>
</organism>
<dbReference type="Proteomes" id="UP001595990">
    <property type="component" value="Unassembled WGS sequence"/>
</dbReference>
<dbReference type="EMBL" id="JBHSFS010000029">
    <property type="protein sequence ID" value="MFC4517979.1"/>
    <property type="molecule type" value="Genomic_DNA"/>
</dbReference>
<reference evidence="4" key="1">
    <citation type="journal article" date="2019" name="Int. J. Syst. Evol. Microbiol.">
        <title>The Global Catalogue of Microorganisms (GCM) 10K type strain sequencing project: providing services to taxonomists for standard genome sequencing and annotation.</title>
        <authorList>
            <consortium name="The Broad Institute Genomics Platform"/>
            <consortium name="The Broad Institute Genome Sequencing Center for Infectious Disease"/>
            <person name="Wu L."/>
            <person name="Ma J."/>
        </authorList>
    </citation>
    <scope>NUCLEOTIDE SEQUENCE [LARGE SCALE GENOMIC DNA]</scope>
    <source>
        <strain evidence="4">CECT 8064</strain>
    </source>
</reference>
<dbReference type="SUPFAM" id="SSF52129">
    <property type="entry name" value="Caspase-like"/>
    <property type="match status" value="1"/>
</dbReference>
<dbReference type="Gene3D" id="3.40.50.1460">
    <property type="match status" value="1"/>
</dbReference>
<evidence type="ECO:0000313" key="4">
    <source>
        <dbReference type="Proteomes" id="UP001595990"/>
    </source>
</evidence>
<dbReference type="InterPro" id="IPR029030">
    <property type="entry name" value="Caspase-like_dom_sf"/>
</dbReference>
<feature type="domain" description="Peptidase C14 caspase" evidence="2">
    <location>
        <begin position="10"/>
        <end position="227"/>
    </location>
</feature>
<feature type="region of interest" description="Disordered" evidence="1">
    <location>
        <begin position="219"/>
        <end position="297"/>
    </location>
</feature>
<gene>
    <name evidence="3" type="ORF">ACFPEN_34500</name>
</gene>
<evidence type="ECO:0000259" key="2">
    <source>
        <dbReference type="Pfam" id="PF00656"/>
    </source>
</evidence>
<feature type="compositionally biased region" description="Basic and acidic residues" evidence="1">
    <location>
        <begin position="219"/>
        <end position="228"/>
    </location>
</feature>